<evidence type="ECO:0000313" key="4">
    <source>
        <dbReference type="EMBL" id="HGW94917.1"/>
    </source>
</evidence>
<gene>
    <name evidence="4" type="ORF">ENR47_11635</name>
</gene>
<dbReference type="PROSITE" id="PS51186">
    <property type="entry name" value="GNAT"/>
    <property type="match status" value="1"/>
</dbReference>
<keyword evidence="1 4" id="KW-0808">Transferase</keyword>
<protein>
    <submittedName>
        <fullName evidence="4">N-acetyltransferase</fullName>
    </submittedName>
</protein>
<evidence type="ECO:0000259" key="3">
    <source>
        <dbReference type="PROSITE" id="PS51186"/>
    </source>
</evidence>
<accession>A0A832H4E7</accession>
<dbReference type="InterPro" id="IPR016181">
    <property type="entry name" value="Acyl_CoA_acyltransferase"/>
</dbReference>
<dbReference type="GO" id="GO:0016747">
    <property type="term" value="F:acyltransferase activity, transferring groups other than amino-acyl groups"/>
    <property type="evidence" value="ECO:0007669"/>
    <property type="project" value="InterPro"/>
</dbReference>
<comment type="caution">
    <text evidence="4">The sequence shown here is derived from an EMBL/GenBank/DDBJ whole genome shotgun (WGS) entry which is preliminary data.</text>
</comment>
<dbReference type="PANTHER" id="PTHR43877">
    <property type="entry name" value="AMINOALKYLPHOSPHONATE N-ACETYLTRANSFERASE-RELATED-RELATED"/>
    <property type="match status" value="1"/>
</dbReference>
<dbReference type="Gene3D" id="3.40.630.30">
    <property type="match status" value="1"/>
</dbReference>
<dbReference type="InterPro" id="IPR050832">
    <property type="entry name" value="Bact_Acetyltransf"/>
</dbReference>
<dbReference type="Pfam" id="PF00583">
    <property type="entry name" value="Acetyltransf_1"/>
    <property type="match status" value="1"/>
</dbReference>
<sequence>MLLNSRKSLVITTEEAITLHQATTTDAAVLVELGRRTMRQTYGTAFAIEDIDRVAEQRFNLKRLTDELANPEIRYLLVTANQQPCGYAKLEPTSTPDAITGMHPIQLVHLYVDSQWIGKGIGAKQMQGALEFVTSNGFATCWLQVLESNHRAISFYRRWGFVEVGSDLYPAGETSVPVLLMMRCSVDAAT</sequence>
<organism evidence="4">
    <name type="scientific">Oscillatoriales cyanobacterium SpSt-402</name>
    <dbReference type="NCBI Taxonomy" id="2282168"/>
    <lineage>
        <taxon>Bacteria</taxon>
        <taxon>Bacillati</taxon>
        <taxon>Cyanobacteriota</taxon>
        <taxon>Cyanophyceae</taxon>
        <taxon>Oscillatoriophycideae</taxon>
        <taxon>Oscillatoriales</taxon>
    </lineage>
</organism>
<dbReference type="CDD" id="cd04301">
    <property type="entry name" value="NAT_SF"/>
    <property type="match status" value="1"/>
</dbReference>
<evidence type="ECO:0000256" key="2">
    <source>
        <dbReference type="ARBA" id="ARBA00023315"/>
    </source>
</evidence>
<dbReference type="EMBL" id="DSRD01000722">
    <property type="protein sequence ID" value="HGW94917.1"/>
    <property type="molecule type" value="Genomic_DNA"/>
</dbReference>
<dbReference type="InterPro" id="IPR000182">
    <property type="entry name" value="GNAT_dom"/>
</dbReference>
<proteinExistence type="predicted"/>
<keyword evidence="2" id="KW-0012">Acyltransferase</keyword>
<dbReference type="SUPFAM" id="SSF55729">
    <property type="entry name" value="Acyl-CoA N-acyltransferases (Nat)"/>
    <property type="match status" value="1"/>
</dbReference>
<evidence type="ECO:0000256" key="1">
    <source>
        <dbReference type="ARBA" id="ARBA00022679"/>
    </source>
</evidence>
<name>A0A832H4E7_9CYAN</name>
<reference evidence="4" key="1">
    <citation type="journal article" date="2020" name="mSystems">
        <title>Genome- and Community-Level Interaction Insights into Carbon Utilization and Element Cycling Functions of Hydrothermarchaeota in Hydrothermal Sediment.</title>
        <authorList>
            <person name="Zhou Z."/>
            <person name="Liu Y."/>
            <person name="Xu W."/>
            <person name="Pan J."/>
            <person name="Luo Z.H."/>
            <person name="Li M."/>
        </authorList>
    </citation>
    <scope>NUCLEOTIDE SEQUENCE [LARGE SCALE GENOMIC DNA]</scope>
    <source>
        <strain evidence="4">SpSt-402</strain>
    </source>
</reference>
<feature type="domain" description="N-acetyltransferase" evidence="3">
    <location>
        <begin position="17"/>
        <end position="183"/>
    </location>
</feature>
<dbReference type="AlphaFoldDB" id="A0A832H4E7"/>